<dbReference type="Pfam" id="PF01965">
    <property type="entry name" value="DJ-1_PfpI"/>
    <property type="match status" value="1"/>
</dbReference>
<dbReference type="InterPro" id="IPR018062">
    <property type="entry name" value="HTH_AraC-typ_CS"/>
</dbReference>
<dbReference type="GO" id="GO:0043565">
    <property type="term" value="F:sequence-specific DNA binding"/>
    <property type="evidence" value="ECO:0007669"/>
    <property type="project" value="InterPro"/>
</dbReference>
<keyword evidence="6" id="KW-1185">Reference proteome</keyword>
<evidence type="ECO:0000256" key="3">
    <source>
        <dbReference type="ARBA" id="ARBA00023163"/>
    </source>
</evidence>
<comment type="caution">
    <text evidence="5">The sequence shown here is derived from an EMBL/GenBank/DDBJ whole genome shotgun (WGS) entry which is preliminary data.</text>
</comment>
<dbReference type="InterPro" id="IPR018060">
    <property type="entry name" value="HTH_AraC"/>
</dbReference>
<sequence length="331" mass="35873">MPNGPSPLVVIVAYDQLCTFEFGCAFEVFGLSRPEMGPGWYRCLTAAAEPEPLRAAGGLRLEAVGGLELLDRADTIIIPGWRGPDTVAPPLLLGALRRAHAAGTRIVSICGAAFVLAQAGLLAGKRATTHWHYASILASRYPDIVVEGDALYVDEGDILTSAGSAAGLDLCLHIVRKDFGAKAANSVARRLVVAAHRDGGQSQFIERSVPPPSGARLSELLETVQKRIGEKWTLERMAEIAHVSGRTLHRHICEATGLPPSEWIKRQRIAYARDLLEETTLSVDEIAHNAGFGTTTNFRQHFRTATGLSPARYRCRFYAHDLATTSPMQKS</sequence>
<dbReference type="PANTHER" id="PTHR43130">
    <property type="entry name" value="ARAC-FAMILY TRANSCRIPTIONAL REGULATOR"/>
    <property type="match status" value="1"/>
</dbReference>
<dbReference type="Gene3D" id="3.40.50.880">
    <property type="match status" value="1"/>
</dbReference>
<evidence type="ECO:0000256" key="2">
    <source>
        <dbReference type="ARBA" id="ARBA00023125"/>
    </source>
</evidence>
<organism evidence="5 6">
    <name type="scientific">Gluconobacter cerinus</name>
    <dbReference type="NCBI Taxonomy" id="38307"/>
    <lineage>
        <taxon>Bacteria</taxon>
        <taxon>Pseudomonadati</taxon>
        <taxon>Pseudomonadota</taxon>
        <taxon>Alphaproteobacteria</taxon>
        <taxon>Acetobacterales</taxon>
        <taxon>Acetobacteraceae</taxon>
        <taxon>Gluconobacter</taxon>
    </lineage>
</organism>
<reference evidence="6" key="1">
    <citation type="journal article" date="2019" name="Int. J. Syst. Evol. Microbiol.">
        <title>The Global Catalogue of Microorganisms (GCM) 10K type strain sequencing project: providing services to taxonomists for standard genome sequencing and annotation.</title>
        <authorList>
            <consortium name="The Broad Institute Genomics Platform"/>
            <consortium name="The Broad Institute Genome Sequencing Center for Infectious Disease"/>
            <person name="Wu L."/>
            <person name="Ma J."/>
        </authorList>
    </citation>
    <scope>NUCLEOTIDE SEQUENCE [LARGE SCALE GENOMIC DNA]</scope>
    <source>
        <strain evidence="6">NBRC 3267</strain>
    </source>
</reference>
<dbReference type="CDD" id="cd03137">
    <property type="entry name" value="GATase1_AraC_1"/>
    <property type="match status" value="1"/>
</dbReference>
<dbReference type="InterPro" id="IPR052158">
    <property type="entry name" value="INH-QAR"/>
</dbReference>
<proteinExistence type="predicted"/>
<dbReference type="EMBL" id="BSNU01000001">
    <property type="protein sequence ID" value="GLQ61513.1"/>
    <property type="molecule type" value="Genomic_DNA"/>
</dbReference>
<accession>A0AAV5NC60</accession>
<dbReference type="AlphaFoldDB" id="A0AAV5NC60"/>
<dbReference type="PROSITE" id="PS00041">
    <property type="entry name" value="HTH_ARAC_FAMILY_1"/>
    <property type="match status" value="1"/>
</dbReference>
<feature type="domain" description="HTH araC/xylS-type" evidence="4">
    <location>
        <begin position="218"/>
        <end position="316"/>
    </location>
</feature>
<dbReference type="InterPro" id="IPR002818">
    <property type="entry name" value="DJ-1/PfpI"/>
</dbReference>
<keyword evidence="1" id="KW-0805">Transcription regulation</keyword>
<gene>
    <name evidence="5" type="primary">ftrA</name>
    <name evidence="5" type="ORF">GCM10007867_03580</name>
</gene>
<keyword evidence="3" id="KW-0804">Transcription</keyword>
<dbReference type="Gene3D" id="1.10.10.60">
    <property type="entry name" value="Homeodomain-like"/>
    <property type="match status" value="1"/>
</dbReference>
<dbReference type="Proteomes" id="UP001156614">
    <property type="component" value="Unassembled WGS sequence"/>
</dbReference>
<dbReference type="InterPro" id="IPR009057">
    <property type="entry name" value="Homeodomain-like_sf"/>
</dbReference>
<dbReference type="SMART" id="SM00342">
    <property type="entry name" value="HTH_ARAC"/>
    <property type="match status" value="1"/>
</dbReference>
<dbReference type="InterPro" id="IPR029062">
    <property type="entry name" value="Class_I_gatase-like"/>
</dbReference>
<dbReference type="GO" id="GO:0003700">
    <property type="term" value="F:DNA-binding transcription factor activity"/>
    <property type="evidence" value="ECO:0007669"/>
    <property type="project" value="InterPro"/>
</dbReference>
<name>A0AAV5NC60_9PROT</name>
<dbReference type="NCBIfam" id="NF006902">
    <property type="entry name" value="PRK09393.1"/>
    <property type="match status" value="1"/>
</dbReference>
<keyword evidence="2" id="KW-0238">DNA-binding</keyword>
<dbReference type="PANTHER" id="PTHR43130:SF3">
    <property type="entry name" value="HTH-TYPE TRANSCRIPTIONAL REGULATOR RV1931C"/>
    <property type="match status" value="1"/>
</dbReference>
<evidence type="ECO:0000259" key="4">
    <source>
        <dbReference type="PROSITE" id="PS01124"/>
    </source>
</evidence>
<dbReference type="SUPFAM" id="SSF46689">
    <property type="entry name" value="Homeodomain-like"/>
    <property type="match status" value="2"/>
</dbReference>
<dbReference type="RefSeq" id="WP_099212550.1">
    <property type="nucleotide sequence ID" value="NZ_BEWM01000003.1"/>
</dbReference>
<evidence type="ECO:0000313" key="6">
    <source>
        <dbReference type="Proteomes" id="UP001156614"/>
    </source>
</evidence>
<dbReference type="SUPFAM" id="SSF52317">
    <property type="entry name" value="Class I glutamine amidotransferase-like"/>
    <property type="match status" value="1"/>
</dbReference>
<evidence type="ECO:0000256" key="1">
    <source>
        <dbReference type="ARBA" id="ARBA00023015"/>
    </source>
</evidence>
<evidence type="ECO:0000313" key="5">
    <source>
        <dbReference type="EMBL" id="GLQ61513.1"/>
    </source>
</evidence>
<protein>
    <submittedName>
        <fullName evidence="5">Transcriptional regulator FtrA</fullName>
    </submittedName>
</protein>
<dbReference type="PROSITE" id="PS01124">
    <property type="entry name" value="HTH_ARAC_FAMILY_2"/>
    <property type="match status" value="1"/>
</dbReference>
<dbReference type="Pfam" id="PF12833">
    <property type="entry name" value="HTH_18"/>
    <property type="match status" value="1"/>
</dbReference>